<dbReference type="InterPro" id="IPR002145">
    <property type="entry name" value="CopG"/>
</dbReference>
<dbReference type="SUPFAM" id="SSF55021">
    <property type="entry name" value="ACT-like"/>
    <property type="match status" value="1"/>
</dbReference>
<dbReference type="Gene3D" id="3.30.70.1150">
    <property type="entry name" value="ACT-like. Chain A, domain 2"/>
    <property type="match status" value="1"/>
</dbReference>
<dbReference type="InterPro" id="IPR013321">
    <property type="entry name" value="Arc_rbn_hlx_hlx"/>
</dbReference>
<dbReference type="Pfam" id="PF01402">
    <property type="entry name" value="RHH_1"/>
    <property type="match status" value="1"/>
</dbReference>
<evidence type="ECO:0000313" key="11">
    <source>
        <dbReference type="Proteomes" id="UP000483379"/>
    </source>
</evidence>
<evidence type="ECO:0000256" key="2">
    <source>
        <dbReference type="ARBA" id="ARBA00022596"/>
    </source>
</evidence>
<dbReference type="NCBIfam" id="NF003381">
    <property type="entry name" value="PRK04460.1"/>
    <property type="match status" value="1"/>
</dbReference>
<dbReference type="Pfam" id="PF08753">
    <property type="entry name" value="NikR_C"/>
    <property type="match status" value="1"/>
</dbReference>
<evidence type="ECO:0000313" key="10">
    <source>
        <dbReference type="EMBL" id="NEV60861.1"/>
    </source>
</evidence>
<sequence length="140" mass="16146">MPSSDETIRFSVSLPKPLLDELDARVVNKGYASRSELVRDLIRERLVEDLWERGETEVAGVLTIVYDHHQRELTQQILEIQHRQYVRVVATTHVHMDHHNCLETIIIRGMPAEIERLSLEIGGLRGVRFAKLTRASKVEN</sequence>
<proteinExistence type="inferred from homology"/>
<evidence type="ECO:0000256" key="4">
    <source>
        <dbReference type="ARBA" id="ARBA00023015"/>
    </source>
</evidence>
<feature type="domain" description="Ribbon-helix-helix protein CopG" evidence="8">
    <location>
        <begin position="9"/>
        <end position="47"/>
    </location>
</feature>
<dbReference type="InterPro" id="IPR014864">
    <property type="entry name" value="TF_NikR_Ni-bd_C"/>
</dbReference>
<keyword evidence="11" id="KW-1185">Reference proteome</keyword>
<dbReference type="GO" id="GO:0003700">
    <property type="term" value="F:DNA-binding transcription factor activity"/>
    <property type="evidence" value="ECO:0007669"/>
    <property type="project" value="UniProtKB-UniRule"/>
</dbReference>
<gene>
    <name evidence="10" type="primary">nikR</name>
    <name evidence="10" type="ORF">G3446_02940</name>
</gene>
<dbReference type="NCBIfam" id="NF002169">
    <property type="entry name" value="PRK01002.1"/>
    <property type="match status" value="1"/>
</dbReference>
<keyword evidence="6 7" id="KW-0804">Transcription</keyword>
<dbReference type="HAMAP" id="MF_00476">
    <property type="entry name" value="NikR"/>
    <property type="match status" value="1"/>
</dbReference>
<dbReference type="PANTHER" id="PTHR34719">
    <property type="entry name" value="NICKEL-RESPONSIVE REGULATOR"/>
    <property type="match status" value="1"/>
</dbReference>
<dbReference type="RefSeq" id="WP_164450904.1">
    <property type="nucleotide sequence ID" value="NZ_JAAIJQ010000005.1"/>
</dbReference>
<dbReference type="InterPro" id="IPR027271">
    <property type="entry name" value="Acetolactate_synth/TF_NikR_C"/>
</dbReference>
<dbReference type="AlphaFoldDB" id="A0A6M0JVD2"/>
<evidence type="ECO:0000259" key="8">
    <source>
        <dbReference type="Pfam" id="PF01402"/>
    </source>
</evidence>
<dbReference type="InterPro" id="IPR022988">
    <property type="entry name" value="Ni_resp_reg_NikR"/>
</dbReference>
<comment type="caution">
    <text evidence="10">The sequence shown here is derived from an EMBL/GenBank/DDBJ whole genome shotgun (WGS) entry which is preliminary data.</text>
</comment>
<comment type="function">
    <text evidence="7">Transcriptional regulator.</text>
</comment>
<dbReference type="GO" id="GO:0010045">
    <property type="term" value="P:response to nickel cation"/>
    <property type="evidence" value="ECO:0007669"/>
    <property type="project" value="InterPro"/>
</dbReference>
<dbReference type="Gene3D" id="1.10.1220.10">
    <property type="entry name" value="Met repressor-like"/>
    <property type="match status" value="1"/>
</dbReference>
<evidence type="ECO:0000256" key="7">
    <source>
        <dbReference type="HAMAP-Rule" id="MF_00476"/>
    </source>
</evidence>
<comment type="cofactor">
    <cofactor evidence="7">
        <name>Ni(2+)</name>
        <dbReference type="ChEBI" id="CHEBI:49786"/>
    </cofactor>
    <text evidence="7">Binds 1 nickel ion per subunit.</text>
</comment>
<accession>A0A6M0JVD2</accession>
<dbReference type="GO" id="GO:0016151">
    <property type="term" value="F:nickel cation binding"/>
    <property type="evidence" value="ECO:0007669"/>
    <property type="project" value="UniProtKB-UniRule"/>
</dbReference>
<keyword evidence="4 7" id="KW-0805">Transcription regulation</keyword>
<keyword evidence="2 7" id="KW-0533">Nickel</keyword>
<keyword evidence="3 7" id="KW-0479">Metal-binding</keyword>
<evidence type="ECO:0000256" key="5">
    <source>
        <dbReference type="ARBA" id="ARBA00023125"/>
    </source>
</evidence>
<dbReference type="InterPro" id="IPR050192">
    <property type="entry name" value="CopG/NikR_regulator"/>
</dbReference>
<dbReference type="NCBIfam" id="NF002815">
    <property type="entry name" value="PRK02967.1"/>
    <property type="match status" value="1"/>
</dbReference>
<feature type="binding site" evidence="7">
    <location>
        <position position="93"/>
    </location>
    <ligand>
        <name>Ni(2+)</name>
        <dbReference type="ChEBI" id="CHEBI:49786"/>
    </ligand>
</feature>
<dbReference type="GO" id="GO:0003677">
    <property type="term" value="F:DNA binding"/>
    <property type="evidence" value="ECO:0007669"/>
    <property type="project" value="UniProtKB-KW"/>
</dbReference>
<dbReference type="InterPro" id="IPR045865">
    <property type="entry name" value="ACT-like_dom_sf"/>
</dbReference>
<comment type="similarity">
    <text evidence="1 7">Belongs to the transcriptional regulatory CopG/NikR family.</text>
</comment>
<dbReference type="NCBIfam" id="NF001884">
    <property type="entry name" value="PRK00630.1"/>
    <property type="match status" value="1"/>
</dbReference>
<name>A0A6M0JVD2_9GAMM</name>
<dbReference type="EMBL" id="JAAIJQ010000005">
    <property type="protein sequence ID" value="NEV60861.1"/>
    <property type="molecule type" value="Genomic_DNA"/>
</dbReference>
<reference evidence="10 11" key="1">
    <citation type="submission" date="2020-02" db="EMBL/GenBank/DDBJ databases">
        <title>Genome sequences of Thiorhodococcus mannitoliphagus and Thiorhodococcus minor, purple sulfur photosynthetic bacteria in the gammaproteobacterial family, Chromatiaceae.</title>
        <authorList>
            <person name="Aviles F.A."/>
            <person name="Meyer T.E."/>
            <person name="Kyndt J.A."/>
        </authorList>
    </citation>
    <scope>NUCLEOTIDE SEQUENCE [LARGE SCALE GENOMIC DNA]</scope>
    <source>
        <strain evidence="10 11">DSM 11518</strain>
    </source>
</reference>
<dbReference type="Proteomes" id="UP000483379">
    <property type="component" value="Unassembled WGS sequence"/>
</dbReference>
<dbReference type="InterPro" id="IPR010985">
    <property type="entry name" value="Ribbon_hlx_hlx"/>
</dbReference>
<feature type="binding site" evidence="7">
    <location>
        <position position="101"/>
    </location>
    <ligand>
        <name>Ni(2+)</name>
        <dbReference type="ChEBI" id="CHEBI:49786"/>
    </ligand>
</feature>
<feature type="binding site" evidence="7">
    <location>
        <position position="82"/>
    </location>
    <ligand>
        <name>Ni(2+)</name>
        <dbReference type="ChEBI" id="CHEBI:49786"/>
    </ligand>
</feature>
<evidence type="ECO:0000256" key="6">
    <source>
        <dbReference type="ARBA" id="ARBA00023163"/>
    </source>
</evidence>
<evidence type="ECO:0000259" key="9">
    <source>
        <dbReference type="Pfam" id="PF08753"/>
    </source>
</evidence>
<evidence type="ECO:0000256" key="3">
    <source>
        <dbReference type="ARBA" id="ARBA00022723"/>
    </source>
</evidence>
<dbReference type="SUPFAM" id="SSF47598">
    <property type="entry name" value="Ribbon-helix-helix"/>
    <property type="match status" value="1"/>
</dbReference>
<feature type="binding site" evidence="7">
    <location>
        <position position="95"/>
    </location>
    <ligand>
        <name>Ni(2+)</name>
        <dbReference type="ChEBI" id="CHEBI:49786"/>
    </ligand>
</feature>
<dbReference type="PANTHER" id="PTHR34719:SF2">
    <property type="entry name" value="NICKEL-RESPONSIVE REGULATOR"/>
    <property type="match status" value="1"/>
</dbReference>
<keyword evidence="5 7" id="KW-0238">DNA-binding</keyword>
<dbReference type="CDD" id="cd22231">
    <property type="entry name" value="RHH_NikR_HicB-like"/>
    <property type="match status" value="1"/>
</dbReference>
<protein>
    <recommendedName>
        <fullName evidence="7">Putative nickel-responsive regulator</fullName>
    </recommendedName>
</protein>
<organism evidence="10 11">
    <name type="scientific">Thiorhodococcus minor</name>
    <dbReference type="NCBI Taxonomy" id="57489"/>
    <lineage>
        <taxon>Bacteria</taxon>
        <taxon>Pseudomonadati</taxon>
        <taxon>Pseudomonadota</taxon>
        <taxon>Gammaproteobacteria</taxon>
        <taxon>Chromatiales</taxon>
        <taxon>Chromatiaceae</taxon>
        <taxon>Thiorhodococcus</taxon>
    </lineage>
</organism>
<feature type="domain" description="Transcription factor NikR nickel binding C-terminal" evidence="9">
    <location>
        <begin position="59"/>
        <end position="133"/>
    </location>
</feature>
<evidence type="ECO:0000256" key="1">
    <source>
        <dbReference type="ARBA" id="ARBA00008478"/>
    </source>
</evidence>